<comment type="caution">
    <text evidence="1">The sequence shown here is derived from an EMBL/GenBank/DDBJ whole genome shotgun (WGS) entry which is preliminary data.</text>
</comment>
<accession>A0A5D4NZ62</accession>
<evidence type="ECO:0000313" key="1">
    <source>
        <dbReference type="EMBL" id="TYS19011.1"/>
    </source>
</evidence>
<gene>
    <name evidence="1" type="ORF">FZC78_05850</name>
</gene>
<dbReference type="Proteomes" id="UP000322267">
    <property type="component" value="Unassembled WGS sequence"/>
</dbReference>
<sequence>MMTIFLKADCISKSKNRYGQTKALLVNFVAIDTDFKKKPITKMKSGKTEKKRANLPRLELKPLVSGEKIRFLGFIRKQQ</sequence>
<name>A0A5D4NZ62_9BACI</name>
<dbReference type="AlphaFoldDB" id="A0A5D4NZ62"/>
<dbReference type="EMBL" id="VTEI01000002">
    <property type="protein sequence ID" value="TYS19011.1"/>
    <property type="molecule type" value="Genomic_DNA"/>
</dbReference>
<reference evidence="1 2" key="1">
    <citation type="submission" date="2019-08" db="EMBL/GenBank/DDBJ databases">
        <title>Bacillus genomes from the desert of Cuatro Cienegas, Coahuila.</title>
        <authorList>
            <person name="Olmedo-Alvarez G."/>
        </authorList>
    </citation>
    <scope>NUCLEOTIDE SEQUENCE [LARGE SCALE GENOMIC DNA]</scope>
    <source>
        <strain evidence="1 2">CH34_1T</strain>
    </source>
</reference>
<proteinExistence type="predicted"/>
<organism evidence="1 2">
    <name type="scientific">Rossellomorea vietnamensis</name>
    <dbReference type="NCBI Taxonomy" id="218284"/>
    <lineage>
        <taxon>Bacteria</taxon>
        <taxon>Bacillati</taxon>
        <taxon>Bacillota</taxon>
        <taxon>Bacilli</taxon>
        <taxon>Bacillales</taxon>
        <taxon>Bacillaceae</taxon>
        <taxon>Rossellomorea</taxon>
    </lineage>
</organism>
<protein>
    <submittedName>
        <fullName evidence="1">Uncharacterized protein</fullName>
    </submittedName>
</protein>
<evidence type="ECO:0000313" key="2">
    <source>
        <dbReference type="Proteomes" id="UP000322267"/>
    </source>
</evidence>
<dbReference type="RefSeq" id="WP_148938685.1">
    <property type="nucleotide sequence ID" value="NZ_VTEI01000002.1"/>
</dbReference>